<feature type="domain" description="Serine aminopeptidase S33" evidence="1">
    <location>
        <begin position="52"/>
        <end position="303"/>
    </location>
</feature>
<accession>A0A5P6VSG4</accession>
<dbReference type="PANTHER" id="PTHR11614">
    <property type="entry name" value="PHOSPHOLIPASE-RELATED"/>
    <property type="match status" value="1"/>
</dbReference>
<evidence type="ECO:0000313" key="2">
    <source>
        <dbReference type="EMBL" id="QFJ53791.1"/>
    </source>
</evidence>
<dbReference type="KEGG" id="pxv:FXF36_02355"/>
<dbReference type="Gene3D" id="3.40.50.1820">
    <property type="entry name" value="alpha/beta hydrolase"/>
    <property type="match status" value="1"/>
</dbReference>
<dbReference type="InterPro" id="IPR051044">
    <property type="entry name" value="MAG_DAG_Lipase"/>
</dbReference>
<sequence length="322" mass="37650">MKSIEDLIIKEQDFANDVKGKILPLLKEKTKDGYIENKNGLKLHYQFLINPQEKASIVISHGYCEFIPKYTEVIYYFYNMGYSVFIMEHQGHGFSDRLVTGYSKVYVKHFEDYVQDFHLFIEKVVIPESLTEHLYLFAHSMGGGIGALYLEEHPEIFEKAVLTSPMIKLSTGTISNLVIRLVCVVSYIPFLAQKYLPGHHDYDHSYKYPHCSTISKARYNFIFDEREREPHYRSNGASLSWAREAFNVSKKILKNAHLVKIPVILMQASLDTLVMPEEQVEFCRRAANCQLRRFEDSKHEIFNASDDIIQEYYSEVFEFYEK</sequence>
<dbReference type="AlphaFoldDB" id="A0A5P6VSG4"/>
<organism evidence="2 3">
    <name type="scientific">Pseudobutyrivibrio xylanivorans</name>
    <dbReference type="NCBI Taxonomy" id="185007"/>
    <lineage>
        <taxon>Bacteria</taxon>
        <taxon>Bacillati</taxon>
        <taxon>Bacillota</taxon>
        <taxon>Clostridia</taxon>
        <taxon>Lachnospirales</taxon>
        <taxon>Lachnospiraceae</taxon>
        <taxon>Pseudobutyrivibrio</taxon>
    </lineage>
</organism>
<dbReference type="RefSeq" id="WP_151622287.1">
    <property type="nucleotide sequence ID" value="NZ_CP043028.1"/>
</dbReference>
<name>A0A5P6VSG4_PSEXY</name>
<dbReference type="SUPFAM" id="SSF53474">
    <property type="entry name" value="alpha/beta-Hydrolases"/>
    <property type="match status" value="1"/>
</dbReference>
<dbReference type="InterPro" id="IPR029058">
    <property type="entry name" value="AB_hydrolase_fold"/>
</dbReference>
<gene>
    <name evidence="2" type="ORF">FXF36_02355</name>
</gene>
<dbReference type="EMBL" id="CP043028">
    <property type="protein sequence ID" value="QFJ53791.1"/>
    <property type="molecule type" value="Genomic_DNA"/>
</dbReference>
<evidence type="ECO:0000259" key="1">
    <source>
        <dbReference type="Pfam" id="PF12146"/>
    </source>
</evidence>
<protein>
    <submittedName>
        <fullName evidence="2">Lysophospholipase</fullName>
    </submittedName>
</protein>
<dbReference type="InterPro" id="IPR022742">
    <property type="entry name" value="Hydrolase_4"/>
</dbReference>
<proteinExistence type="predicted"/>
<dbReference type="Pfam" id="PF12146">
    <property type="entry name" value="Hydrolase_4"/>
    <property type="match status" value="1"/>
</dbReference>
<dbReference type="OrthoDB" id="9806902at2"/>
<reference evidence="3" key="1">
    <citation type="submission" date="2019-08" db="EMBL/GenBank/DDBJ databases">
        <title>Complete Genome Sequence of the Polysaccharide-Degrading Rumen Bacterium Pseudobutyrivibrio xylanivorans MA3014.</title>
        <authorList>
            <person name="Palevich N."/>
            <person name="Maclean P.H."/>
            <person name="Kelly W.J."/>
            <person name="Leahy S.C."/>
            <person name="Rakonjac J."/>
            <person name="Attwood G.T."/>
        </authorList>
    </citation>
    <scope>NUCLEOTIDE SEQUENCE [LARGE SCALE GENOMIC DNA]</scope>
    <source>
        <strain evidence="3">MA3014</strain>
    </source>
</reference>
<evidence type="ECO:0000313" key="3">
    <source>
        <dbReference type="Proteomes" id="UP000327030"/>
    </source>
</evidence>
<dbReference type="Proteomes" id="UP000327030">
    <property type="component" value="Chromosome 1"/>
</dbReference>